<feature type="region of interest" description="Disordered" evidence="1">
    <location>
        <begin position="137"/>
        <end position="172"/>
    </location>
</feature>
<feature type="region of interest" description="Disordered" evidence="1">
    <location>
        <begin position="1"/>
        <end position="27"/>
    </location>
</feature>
<name>A0A8D2ATZ3_SCIVU</name>
<dbReference type="GeneTree" id="ENSGT00390000006546"/>
<evidence type="ECO:0000313" key="3">
    <source>
        <dbReference type="Proteomes" id="UP000694564"/>
    </source>
</evidence>
<reference evidence="2" key="2">
    <citation type="submission" date="2025-09" db="UniProtKB">
        <authorList>
            <consortium name="Ensembl"/>
        </authorList>
    </citation>
    <scope>IDENTIFICATION</scope>
</reference>
<organism evidence="2 3">
    <name type="scientific">Sciurus vulgaris</name>
    <name type="common">Eurasian red squirrel</name>
    <dbReference type="NCBI Taxonomy" id="55149"/>
    <lineage>
        <taxon>Eukaryota</taxon>
        <taxon>Metazoa</taxon>
        <taxon>Chordata</taxon>
        <taxon>Craniata</taxon>
        <taxon>Vertebrata</taxon>
        <taxon>Euteleostomi</taxon>
        <taxon>Mammalia</taxon>
        <taxon>Eutheria</taxon>
        <taxon>Euarchontoglires</taxon>
        <taxon>Glires</taxon>
        <taxon>Rodentia</taxon>
        <taxon>Sciuromorpha</taxon>
        <taxon>Sciuridae</taxon>
        <taxon>Sciurinae</taxon>
        <taxon>Sciurini</taxon>
        <taxon>Sciurus</taxon>
    </lineage>
</organism>
<protein>
    <submittedName>
        <fullName evidence="2">Coiled-coil domain containing 59</fullName>
    </submittedName>
</protein>
<dbReference type="Pfam" id="PF08524">
    <property type="entry name" value="rRNA_processing"/>
    <property type="match status" value="1"/>
</dbReference>
<proteinExistence type="predicted"/>
<dbReference type="OrthoDB" id="5377144at2759"/>
<feature type="compositionally biased region" description="Polar residues" evidence="1">
    <location>
        <begin position="137"/>
        <end position="155"/>
    </location>
</feature>
<dbReference type="PANTHER" id="PTHR15657">
    <property type="entry name" value="THYROID TRANSCRIPTION FACTOR 1-ASSOCIATED PROTEIN 26"/>
    <property type="match status" value="1"/>
</dbReference>
<evidence type="ECO:0000256" key="1">
    <source>
        <dbReference type="SAM" id="MobiDB-lite"/>
    </source>
</evidence>
<gene>
    <name evidence="2" type="primary">CCDC59</name>
</gene>
<dbReference type="PRINTS" id="PR01854">
    <property type="entry name" value="BR22PROTEIN"/>
</dbReference>
<dbReference type="Ensembl" id="ENSSVLT00005003173.1">
    <property type="protein sequence ID" value="ENSSVLP00005002904.1"/>
    <property type="gene ID" value="ENSSVLG00005002316.1"/>
</dbReference>
<dbReference type="InterPro" id="IPR013730">
    <property type="entry name" value="Fyv7/TAP26"/>
</dbReference>
<dbReference type="GO" id="GO:0005634">
    <property type="term" value="C:nucleus"/>
    <property type="evidence" value="ECO:0007669"/>
    <property type="project" value="TreeGrafter"/>
</dbReference>
<dbReference type="PANTHER" id="PTHR15657:SF1">
    <property type="entry name" value="THYROID TRANSCRIPTION FACTOR 1-ASSOCIATED PROTEIN 26"/>
    <property type="match status" value="1"/>
</dbReference>
<sequence length="241" mass="28487">MAPVRPAARLRTGGLGPRVEGVSPAGCRNKNVKRRTWRPNFPQAFSGSVREGQGFAFRRKLKIQKHYKKLLWKKKKAQTSQESQFTDHYPDHLKHLYLAEEERLKKELRKVKQPLSEEQVDQPLPEKEYSIDQTLSEDQYSVHQPQPEQCSKTENSVTVPKKNKKKTSNQKALEEYEQIQAKRAAKKQEFERRKKEREEAQRLYKKKKMEVFKILSKKTRKGQPNLNLQMEYLLQKIQEKS</sequence>
<dbReference type="Proteomes" id="UP000694564">
    <property type="component" value="Chromosome 5"/>
</dbReference>
<evidence type="ECO:0000313" key="2">
    <source>
        <dbReference type="Ensembl" id="ENSSVLP00005002904.1"/>
    </source>
</evidence>
<reference evidence="2" key="1">
    <citation type="submission" date="2025-08" db="UniProtKB">
        <authorList>
            <consortium name="Ensembl"/>
        </authorList>
    </citation>
    <scope>IDENTIFICATION</scope>
</reference>
<accession>A0A8D2ATZ3</accession>
<keyword evidence="3" id="KW-1185">Reference proteome</keyword>
<dbReference type="AlphaFoldDB" id="A0A8D2ATZ3"/>